<accession>A0ABD3AWM0</accession>
<evidence type="ECO:0000313" key="3">
    <source>
        <dbReference type="Proteomes" id="UP001630127"/>
    </source>
</evidence>
<feature type="compositionally biased region" description="Polar residues" evidence="1">
    <location>
        <begin position="1"/>
        <end position="14"/>
    </location>
</feature>
<reference evidence="2 3" key="1">
    <citation type="submission" date="2024-11" db="EMBL/GenBank/DDBJ databases">
        <title>A near-complete genome assembly of Cinchona calisaya.</title>
        <authorList>
            <person name="Lian D.C."/>
            <person name="Zhao X.W."/>
            <person name="Wei L."/>
        </authorList>
    </citation>
    <scope>NUCLEOTIDE SEQUENCE [LARGE SCALE GENOMIC DNA]</scope>
    <source>
        <tissue evidence="2">Nenye</tissue>
    </source>
</reference>
<proteinExistence type="predicted"/>
<comment type="caution">
    <text evidence="2">The sequence shown here is derived from an EMBL/GenBank/DDBJ whole genome shotgun (WGS) entry which is preliminary data.</text>
</comment>
<gene>
    <name evidence="2" type="ORF">ACH5RR_003981</name>
</gene>
<sequence>MVSTSKTQPSQQKGDQPRKKCDYCGRWGHNFAECPKRIAAQPREGYKPIITVQVDSGADINHGNLHPSMSTSNWRKMSLIYSVICHGDEQDVNHDVLAVGYGVEGVATCASYPVG</sequence>
<dbReference type="EMBL" id="JBJUIK010000002">
    <property type="protein sequence ID" value="KAL3535520.1"/>
    <property type="molecule type" value="Genomic_DNA"/>
</dbReference>
<evidence type="ECO:0000256" key="1">
    <source>
        <dbReference type="SAM" id="MobiDB-lite"/>
    </source>
</evidence>
<evidence type="ECO:0000313" key="2">
    <source>
        <dbReference type="EMBL" id="KAL3535520.1"/>
    </source>
</evidence>
<name>A0ABD3AWM0_9GENT</name>
<dbReference type="Proteomes" id="UP001630127">
    <property type="component" value="Unassembled WGS sequence"/>
</dbReference>
<dbReference type="SUPFAM" id="SSF57756">
    <property type="entry name" value="Retrovirus zinc finger-like domains"/>
    <property type="match status" value="1"/>
</dbReference>
<keyword evidence="3" id="KW-1185">Reference proteome</keyword>
<protein>
    <recommendedName>
        <fullName evidence="4">CCHC-type domain-containing protein</fullName>
    </recommendedName>
</protein>
<dbReference type="AlphaFoldDB" id="A0ABD3AWM0"/>
<feature type="region of interest" description="Disordered" evidence="1">
    <location>
        <begin position="1"/>
        <end position="20"/>
    </location>
</feature>
<organism evidence="2 3">
    <name type="scientific">Cinchona calisaya</name>
    <dbReference type="NCBI Taxonomy" id="153742"/>
    <lineage>
        <taxon>Eukaryota</taxon>
        <taxon>Viridiplantae</taxon>
        <taxon>Streptophyta</taxon>
        <taxon>Embryophyta</taxon>
        <taxon>Tracheophyta</taxon>
        <taxon>Spermatophyta</taxon>
        <taxon>Magnoliopsida</taxon>
        <taxon>eudicotyledons</taxon>
        <taxon>Gunneridae</taxon>
        <taxon>Pentapetalae</taxon>
        <taxon>asterids</taxon>
        <taxon>lamiids</taxon>
        <taxon>Gentianales</taxon>
        <taxon>Rubiaceae</taxon>
        <taxon>Cinchonoideae</taxon>
        <taxon>Cinchoneae</taxon>
        <taxon>Cinchona</taxon>
    </lineage>
</organism>
<dbReference type="InterPro" id="IPR036875">
    <property type="entry name" value="Znf_CCHC_sf"/>
</dbReference>
<evidence type="ECO:0008006" key="4">
    <source>
        <dbReference type="Google" id="ProtNLM"/>
    </source>
</evidence>